<dbReference type="InterPro" id="IPR057326">
    <property type="entry name" value="KR_dom"/>
</dbReference>
<evidence type="ECO:0000259" key="4">
    <source>
        <dbReference type="SMART" id="SM00822"/>
    </source>
</evidence>
<dbReference type="FunFam" id="3.40.50.720:FF:000047">
    <property type="entry name" value="NADP-dependent L-serine/L-allo-threonine dehydrogenase"/>
    <property type="match status" value="1"/>
</dbReference>
<comment type="similarity">
    <text evidence="1 3">Belongs to the short-chain dehydrogenases/reductases (SDR) family.</text>
</comment>
<evidence type="ECO:0000256" key="3">
    <source>
        <dbReference type="RuleBase" id="RU000363"/>
    </source>
</evidence>
<name>A0A101QEG0_STRCK</name>
<dbReference type="SUPFAM" id="SSF51735">
    <property type="entry name" value="NAD(P)-binding Rossmann-fold domains"/>
    <property type="match status" value="1"/>
</dbReference>
<protein>
    <submittedName>
        <fullName evidence="5">Oxidoreductase</fullName>
    </submittedName>
</protein>
<evidence type="ECO:0000256" key="1">
    <source>
        <dbReference type="ARBA" id="ARBA00006484"/>
    </source>
</evidence>
<dbReference type="PRINTS" id="PR00081">
    <property type="entry name" value="GDHRDH"/>
</dbReference>
<dbReference type="EMBL" id="LMWP01000014">
    <property type="protein sequence ID" value="KUN28457.1"/>
    <property type="molecule type" value="Genomic_DNA"/>
</dbReference>
<feature type="domain" description="Ketoreductase" evidence="4">
    <location>
        <begin position="8"/>
        <end position="196"/>
    </location>
</feature>
<keyword evidence="6" id="KW-1185">Reference proteome</keyword>
<reference evidence="5 6" key="1">
    <citation type="submission" date="2015-10" db="EMBL/GenBank/DDBJ databases">
        <title>Draft genome sequence of Streptomyces corchorusii DSM 40340, type strain for the species Streptomyces corchorusii.</title>
        <authorList>
            <person name="Ruckert C."/>
            <person name="Winkler A."/>
            <person name="Kalinowski J."/>
            <person name="Kampfer P."/>
            <person name="Glaeser S."/>
        </authorList>
    </citation>
    <scope>NUCLEOTIDE SEQUENCE [LARGE SCALE GENOMIC DNA]</scope>
    <source>
        <strain evidence="5 6">DSM 40340</strain>
    </source>
</reference>
<accession>A0A101QEG0</accession>
<dbReference type="Proteomes" id="UP000053398">
    <property type="component" value="Unassembled WGS sequence"/>
</dbReference>
<dbReference type="Pfam" id="PF00106">
    <property type="entry name" value="adh_short"/>
    <property type="match status" value="1"/>
</dbReference>
<keyword evidence="2" id="KW-0560">Oxidoreductase</keyword>
<organism evidence="5 6">
    <name type="scientific">Streptomyces corchorusii</name>
    <name type="common">Streptomyces chibaensis</name>
    <dbReference type="NCBI Taxonomy" id="1903"/>
    <lineage>
        <taxon>Bacteria</taxon>
        <taxon>Bacillati</taxon>
        <taxon>Actinomycetota</taxon>
        <taxon>Actinomycetes</taxon>
        <taxon>Kitasatosporales</taxon>
        <taxon>Streptomycetaceae</taxon>
        <taxon>Streptomyces</taxon>
    </lineage>
</organism>
<dbReference type="PANTHER" id="PTHR44196:SF1">
    <property type="entry name" value="DEHYDROGENASE_REDUCTASE SDR FAMILY MEMBER 7B"/>
    <property type="match status" value="1"/>
</dbReference>
<evidence type="ECO:0000313" key="6">
    <source>
        <dbReference type="Proteomes" id="UP000053398"/>
    </source>
</evidence>
<dbReference type="AlphaFoldDB" id="A0A101QEG0"/>
<evidence type="ECO:0000313" key="5">
    <source>
        <dbReference type="EMBL" id="KUN28457.1"/>
    </source>
</evidence>
<proteinExistence type="inferred from homology"/>
<gene>
    <name evidence="5" type="ORF">AQJ11_13170</name>
</gene>
<dbReference type="InterPro" id="IPR036291">
    <property type="entry name" value="NAD(P)-bd_dom_sf"/>
</dbReference>
<evidence type="ECO:0000256" key="2">
    <source>
        <dbReference type="ARBA" id="ARBA00023002"/>
    </source>
</evidence>
<dbReference type="InterPro" id="IPR002347">
    <property type="entry name" value="SDR_fam"/>
</dbReference>
<dbReference type="SMART" id="SM00822">
    <property type="entry name" value="PKS_KR"/>
    <property type="match status" value="1"/>
</dbReference>
<dbReference type="PANTHER" id="PTHR44196">
    <property type="entry name" value="DEHYDROGENASE/REDUCTASE SDR FAMILY MEMBER 7B"/>
    <property type="match status" value="1"/>
</dbReference>
<dbReference type="GO" id="GO:0016616">
    <property type="term" value="F:oxidoreductase activity, acting on the CH-OH group of donors, NAD or NADP as acceptor"/>
    <property type="evidence" value="ECO:0007669"/>
    <property type="project" value="UniProtKB-ARBA"/>
</dbReference>
<sequence length="254" mass="27025">MTARLQNTVALVTGASSGIGEATARGLAAEGATVAVLGRRRARLEALADTLRADGGTALVVEADITDKQQAASALESVVAELGRLDTVVNNAGFMGVGQAVDSPLEEWEHMLEVNVQGLLYVTHAALPHLLRAAEDSPRGVADLVNISSTAGRVARPGTAVYNLTKFGVNGFTEALRQELSQKRVRVSVVEPGTVETELSTHLRDGVRQAVERQIAGMEPLRPEDIADAVSYIVTRDRRVAVNEILVRAGEQTW</sequence>
<dbReference type="GO" id="GO:0016020">
    <property type="term" value="C:membrane"/>
    <property type="evidence" value="ECO:0007669"/>
    <property type="project" value="TreeGrafter"/>
</dbReference>
<dbReference type="PRINTS" id="PR00080">
    <property type="entry name" value="SDRFAMILY"/>
</dbReference>
<dbReference type="Gene3D" id="3.40.50.720">
    <property type="entry name" value="NAD(P)-binding Rossmann-like Domain"/>
    <property type="match status" value="1"/>
</dbReference>
<dbReference type="RefSeq" id="WP_059263145.1">
    <property type="nucleotide sequence ID" value="NZ_KQ948355.1"/>
</dbReference>
<comment type="caution">
    <text evidence="5">The sequence shown here is derived from an EMBL/GenBank/DDBJ whole genome shotgun (WGS) entry which is preliminary data.</text>
</comment>